<dbReference type="InterPro" id="IPR037516">
    <property type="entry name" value="Tripartite_DENN"/>
</dbReference>
<name>A0AAD9DKR0_9STRA</name>
<feature type="region of interest" description="Disordered" evidence="1">
    <location>
        <begin position="958"/>
        <end position="979"/>
    </location>
</feature>
<protein>
    <submittedName>
        <fullName evidence="3">DENN domain-containing protein</fullName>
    </submittedName>
</protein>
<dbReference type="GO" id="GO:0005085">
    <property type="term" value="F:guanyl-nucleotide exchange factor activity"/>
    <property type="evidence" value="ECO:0007669"/>
    <property type="project" value="InterPro"/>
</dbReference>
<proteinExistence type="predicted"/>
<dbReference type="GO" id="GO:0032456">
    <property type="term" value="P:endocytic recycling"/>
    <property type="evidence" value="ECO:0007669"/>
    <property type="project" value="TreeGrafter"/>
</dbReference>
<evidence type="ECO:0000313" key="4">
    <source>
        <dbReference type="Proteomes" id="UP001224775"/>
    </source>
</evidence>
<feature type="region of interest" description="Disordered" evidence="1">
    <location>
        <begin position="1107"/>
        <end position="1141"/>
    </location>
</feature>
<dbReference type="PROSITE" id="PS50211">
    <property type="entry name" value="DENN"/>
    <property type="match status" value="1"/>
</dbReference>
<dbReference type="GO" id="GO:0006897">
    <property type="term" value="P:endocytosis"/>
    <property type="evidence" value="ECO:0007669"/>
    <property type="project" value="TreeGrafter"/>
</dbReference>
<feature type="non-terminal residue" evidence="3">
    <location>
        <position position="1"/>
    </location>
</feature>
<dbReference type="InterPro" id="IPR008942">
    <property type="entry name" value="ENTH_VHS"/>
</dbReference>
<feature type="compositionally biased region" description="Low complexity" evidence="1">
    <location>
        <begin position="1027"/>
        <end position="1071"/>
    </location>
</feature>
<dbReference type="InterPro" id="IPR001194">
    <property type="entry name" value="cDENN_dom"/>
</dbReference>
<feature type="compositionally biased region" description="Basic residues" evidence="1">
    <location>
        <begin position="1078"/>
        <end position="1087"/>
    </location>
</feature>
<evidence type="ECO:0000256" key="1">
    <source>
        <dbReference type="SAM" id="MobiDB-lite"/>
    </source>
</evidence>
<dbReference type="Pfam" id="PF01417">
    <property type="entry name" value="ENTH"/>
    <property type="match status" value="1"/>
</dbReference>
<sequence>RPPVCVYDLFFDLPHPTATTEKTRIIDPPVTLSPILSEEMYKPDNISRLTRFAFPEYDEVTQTQQLASEQEGLLTSQGRTFGANLSKYDIYSVDFVVQHHTFSILLSDGRTRVHGHVRRYLPQHSDSSARTDVGRRRPRAMILITRAIGGERFYTSLLKTVEAFMMKARVGSLTKNRDPVRNFLHAAFNNHANMVTRYTELRRHGVTLNFTQAPKDHFEIMTACDIAKAVMKQNEEVFRINVDKLEFGPGGGKKGRDFEIEDDRIQFYLPYSLQPGYECIRQHSIPEDKYSPITPLLRYIGPSNFLRVLSALLCERRIILISNSITRLSMCVKAASAALSQGLLMWEHALIPVVPPHLIPSLVANVPYLVGVLSPFVKRLRELEGLADVLCVNVDKNELKTFNMANPRTTVPDLLKKMSRKSDPSVSAAETLANDLDEIFQADQKLWFSSEGNEKTKEGGLKALATSDTHKSGDGSSKKKTIISRILKKQVSTVQQKMSLEEKRQYATSVDAAAYFGKMIRANFQKDLSEKTDGGDDDEAEFAAPKYSKPSQGIDVESLEACSVAENEGGEEDVRAALTCFFMYMYGDMGMYLSETNGTFWLDRRKFLLRKKQEGEKENSPTFLVLRKFSSSKMFSDFVNQRISDMIEITTRERFSIMPHHIPLFDICCKYLSVHRLEFSLINVRKIVANTVISCTRHLAVERSVALRNSALALTSDAPFDGNVGSSLAQLIESCRECNTNLSVVMSVIWHRLNEAKNSVCILLALQMLKNLLLHGPLTTISEALDGVPKIYELKSYSNSKNMDQIKEVRRAADQVYEFVVDISLLYVRRRRVAFTKAQQPFISAMESWGCYAGNKVPLTTDSQKMHALFRPDSAAIGNRMYYDAEASVAPSLVSNTPSIMALRRIDEHRMSGMDASHTFDDEVDEYQDDLEVHENMSHKQAKKMESSLEEFQNNRYAIDSKRDDTSNIGDSEDTSLHGATADELFSQDFDYAHDEQEMDGQSSAISASDDAASLLQSFNSAVSSSHTGSYYGSSHTGSHYESSHTGSYYASSHTGSYHASSHSGSHFSSSEQPSGPRKSRQAHKLKAQPFLRESTVGKLHAFSFPAEKQSTIQEDESEALLEDDFSANLSVEVSEEGGLT</sequence>
<gene>
    <name evidence="3" type="ORF">QTG54_000917</name>
</gene>
<evidence type="ECO:0000313" key="3">
    <source>
        <dbReference type="EMBL" id="KAK1748978.1"/>
    </source>
</evidence>
<feature type="region of interest" description="Disordered" evidence="1">
    <location>
        <begin position="1027"/>
        <end position="1091"/>
    </location>
</feature>
<reference evidence="3" key="1">
    <citation type="submission" date="2023-06" db="EMBL/GenBank/DDBJ databases">
        <title>Survivors Of The Sea: Transcriptome response of Skeletonema marinoi to long-term dormancy.</title>
        <authorList>
            <person name="Pinder M.I.M."/>
            <person name="Kourtchenko O."/>
            <person name="Robertson E.K."/>
            <person name="Larsson T."/>
            <person name="Maumus F."/>
            <person name="Osuna-Cruz C.M."/>
            <person name="Vancaester E."/>
            <person name="Stenow R."/>
            <person name="Vandepoele K."/>
            <person name="Ploug H."/>
            <person name="Bruchert V."/>
            <person name="Godhe A."/>
            <person name="Topel M."/>
        </authorList>
    </citation>
    <scope>NUCLEOTIDE SEQUENCE</scope>
    <source>
        <strain evidence="3">R05AC</strain>
    </source>
</reference>
<dbReference type="Pfam" id="PF02141">
    <property type="entry name" value="DENN"/>
    <property type="match status" value="1"/>
</dbReference>
<dbReference type="AlphaFoldDB" id="A0AAD9DKR0"/>
<dbReference type="InterPro" id="IPR040032">
    <property type="entry name" value="DENND1A/B/C"/>
</dbReference>
<dbReference type="Gene3D" id="3.40.50.11500">
    <property type="match status" value="1"/>
</dbReference>
<organism evidence="3 4">
    <name type="scientific">Skeletonema marinoi</name>
    <dbReference type="NCBI Taxonomy" id="267567"/>
    <lineage>
        <taxon>Eukaryota</taxon>
        <taxon>Sar</taxon>
        <taxon>Stramenopiles</taxon>
        <taxon>Ochrophyta</taxon>
        <taxon>Bacillariophyta</taxon>
        <taxon>Coscinodiscophyceae</taxon>
        <taxon>Thalassiosirophycidae</taxon>
        <taxon>Thalassiosirales</taxon>
        <taxon>Skeletonemataceae</taxon>
        <taxon>Skeletonema</taxon>
        <taxon>Skeletonema marinoi-dohrnii complex</taxon>
    </lineage>
</organism>
<feature type="domain" description="UDENN" evidence="2">
    <location>
        <begin position="27"/>
        <end position="649"/>
    </location>
</feature>
<feature type="compositionally biased region" description="Basic and acidic residues" evidence="1">
    <location>
        <begin position="468"/>
        <end position="477"/>
    </location>
</feature>
<feature type="compositionally biased region" description="Acidic residues" evidence="1">
    <location>
        <begin position="1114"/>
        <end position="1126"/>
    </location>
</feature>
<evidence type="ECO:0000259" key="2">
    <source>
        <dbReference type="PROSITE" id="PS50211"/>
    </source>
</evidence>
<keyword evidence="4" id="KW-1185">Reference proteome</keyword>
<feature type="region of interest" description="Disordered" evidence="1">
    <location>
        <begin position="528"/>
        <end position="547"/>
    </location>
</feature>
<dbReference type="Proteomes" id="UP001224775">
    <property type="component" value="Unassembled WGS sequence"/>
</dbReference>
<dbReference type="PANTHER" id="PTHR13196:SF14">
    <property type="entry name" value="UDENN DOMAIN-CONTAINING PROTEIN"/>
    <property type="match status" value="1"/>
</dbReference>
<dbReference type="SMART" id="SM00799">
    <property type="entry name" value="DENN"/>
    <property type="match status" value="1"/>
</dbReference>
<dbReference type="InterPro" id="IPR013809">
    <property type="entry name" value="ENTH"/>
</dbReference>
<dbReference type="GO" id="GO:1901981">
    <property type="term" value="F:phosphatidylinositol phosphate binding"/>
    <property type="evidence" value="ECO:0007669"/>
    <property type="project" value="TreeGrafter"/>
</dbReference>
<comment type="caution">
    <text evidence="3">The sequence shown here is derived from an EMBL/GenBank/DDBJ whole genome shotgun (WGS) entry which is preliminary data.</text>
</comment>
<dbReference type="Gene3D" id="1.25.40.90">
    <property type="match status" value="1"/>
</dbReference>
<accession>A0AAD9DKR0</accession>
<dbReference type="GO" id="GO:0005829">
    <property type="term" value="C:cytosol"/>
    <property type="evidence" value="ECO:0007669"/>
    <property type="project" value="TreeGrafter"/>
</dbReference>
<dbReference type="PANTHER" id="PTHR13196">
    <property type="entry name" value="DENN DOMAIN-CONTAINING"/>
    <property type="match status" value="1"/>
</dbReference>
<dbReference type="SUPFAM" id="SSF48464">
    <property type="entry name" value="ENTH/VHS domain"/>
    <property type="match status" value="1"/>
</dbReference>
<dbReference type="EMBL" id="JATAAI010000001">
    <property type="protein sequence ID" value="KAK1748978.1"/>
    <property type="molecule type" value="Genomic_DNA"/>
</dbReference>
<dbReference type="InterPro" id="IPR043153">
    <property type="entry name" value="DENN_C"/>
</dbReference>
<feature type="region of interest" description="Disordered" evidence="1">
    <location>
        <begin position="458"/>
        <end position="477"/>
    </location>
</feature>